<dbReference type="SUPFAM" id="SSF48452">
    <property type="entry name" value="TPR-like"/>
    <property type="match status" value="2"/>
</dbReference>
<feature type="repeat" description="TPR" evidence="6">
    <location>
        <begin position="122"/>
        <end position="155"/>
    </location>
</feature>
<keyword evidence="10" id="KW-1185">Reference proteome</keyword>
<keyword evidence="4 6" id="KW-0802">TPR repeat</keyword>
<keyword evidence="7" id="KW-0175">Coiled coil</keyword>
<gene>
    <name evidence="9" type="ORF">Q766_20715</name>
</gene>
<accession>A0A0A2MH31</accession>
<protein>
    <recommendedName>
        <fullName evidence="11">HTH luxR-type domain-containing protein</fullName>
    </recommendedName>
</protein>
<evidence type="ECO:0000256" key="7">
    <source>
        <dbReference type="SAM" id="Coils"/>
    </source>
</evidence>
<evidence type="ECO:0000313" key="9">
    <source>
        <dbReference type="EMBL" id="KGO90921.1"/>
    </source>
</evidence>
<dbReference type="InterPro" id="IPR011990">
    <property type="entry name" value="TPR-like_helical_dom_sf"/>
</dbReference>
<dbReference type="AlphaFoldDB" id="A0A0A2MH31"/>
<evidence type="ECO:0000313" key="10">
    <source>
        <dbReference type="Proteomes" id="UP000030111"/>
    </source>
</evidence>
<feature type="coiled-coil region" evidence="7">
    <location>
        <begin position="392"/>
        <end position="423"/>
    </location>
</feature>
<dbReference type="InterPro" id="IPR019734">
    <property type="entry name" value="TPR_rpt"/>
</dbReference>
<comment type="subcellular location">
    <subcellularLocation>
        <location evidence="1">Cytoplasm</location>
    </subcellularLocation>
</comment>
<dbReference type="GO" id="GO:0003677">
    <property type="term" value="F:DNA binding"/>
    <property type="evidence" value="ECO:0007669"/>
    <property type="project" value="InterPro"/>
</dbReference>
<keyword evidence="8" id="KW-1133">Transmembrane helix</keyword>
<dbReference type="InterPro" id="IPR051476">
    <property type="entry name" value="Bac_ResReg_Asp_Phosphatase"/>
</dbReference>
<keyword evidence="2" id="KW-0963">Cytoplasm</keyword>
<evidence type="ECO:0000256" key="1">
    <source>
        <dbReference type="ARBA" id="ARBA00004496"/>
    </source>
</evidence>
<keyword evidence="8" id="KW-0812">Transmembrane</keyword>
<dbReference type="OrthoDB" id="614964at2"/>
<dbReference type="EMBL" id="JRLY01000034">
    <property type="protein sequence ID" value="KGO90921.1"/>
    <property type="molecule type" value="Genomic_DNA"/>
</dbReference>
<dbReference type="GO" id="GO:0005737">
    <property type="term" value="C:cytoplasm"/>
    <property type="evidence" value="ECO:0007669"/>
    <property type="project" value="UniProtKB-SubCell"/>
</dbReference>
<feature type="repeat" description="TPR" evidence="6">
    <location>
        <begin position="82"/>
        <end position="115"/>
    </location>
</feature>
<dbReference type="PANTHER" id="PTHR46630">
    <property type="entry name" value="TETRATRICOPEPTIDE REPEAT PROTEIN 29"/>
    <property type="match status" value="1"/>
</dbReference>
<comment type="caution">
    <text evidence="9">The sequence shown here is derived from an EMBL/GenBank/DDBJ whole genome shotgun (WGS) entry which is preliminary data.</text>
</comment>
<evidence type="ECO:0008006" key="11">
    <source>
        <dbReference type="Google" id="ProtNLM"/>
    </source>
</evidence>
<dbReference type="Proteomes" id="UP000030111">
    <property type="component" value="Unassembled WGS sequence"/>
</dbReference>
<evidence type="ECO:0000256" key="8">
    <source>
        <dbReference type="SAM" id="Phobius"/>
    </source>
</evidence>
<dbReference type="PROSITE" id="PS50005">
    <property type="entry name" value="TPR"/>
    <property type="match status" value="2"/>
</dbReference>
<evidence type="ECO:0000256" key="5">
    <source>
        <dbReference type="ARBA" id="ARBA00038253"/>
    </source>
</evidence>
<keyword evidence="3" id="KW-0677">Repeat</keyword>
<comment type="similarity">
    <text evidence="5">Belongs to the Rap family.</text>
</comment>
<dbReference type="Gene3D" id="1.25.40.10">
    <property type="entry name" value="Tetratricopeptide repeat domain"/>
    <property type="match status" value="2"/>
</dbReference>
<evidence type="ECO:0000256" key="2">
    <source>
        <dbReference type="ARBA" id="ARBA00022490"/>
    </source>
</evidence>
<dbReference type="GO" id="GO:0006355">
    <property type="term" value="P:regulation of DNA-templated transcription"/>
    <property type="evidence" value="ECO:0007669"/>
    <property type="project" value="InterPro"/>
</dbReference>
<dbReference type="SUPFAM" id="SSF46894">
    <property type="entry name" value="C-terminal effector domain of the bipartite response regulators"/>
    <property type="match status" value="1"/>
</dbReference>
<dbReference type="STRING" id="1121898.GCA_000422725_04099"/>
<keyword evidence="8" id="KW-0472">Membrane</keyword>
<evidence type="ECO:0000256" key="4">
    <source>
        <dbReference type="ARBA" id="ARBA00022803"/>
    </source>
</evidence>
<evidence type="ECO:0000256" key="3">
    <source>
        <dbReference type="ARBA" id="ARBA00022737"/>
    </source>
</evidence>
<dbReference type="eggNOG" id="COG0457">
    <property type="taxonomic scope" value="Bacteria"/>
</dbReference>
<reference evidence="9 10" key="1">
    <citation type="submission" date="2013-09" db="EMBL/GenBank/DDBJ databases">
        <authorList>
            <person name="Zeng Z."/>
            <person name="Chen C."/>
        </authorList>
    </citation>
    <scope>NUCLEOTIDE SEQUENCE [LARGE SCALE GENOMIC DNA]</scope>
    <source>
        <strain evidence="9 10">WB 4.1-42</strain>
    </source>
</reference>
<feature type="transmembrane region" description="Helical" evidence="8">
    <location>
        <begin position="348"/>
        <end position="367"/>
    </location>
</feature>
<dbReference type="Pfam" id="PF13424">
    <property type="entry name" value="TPR_12"/>
    <property type="match status" value="1"/>
</dbReference>
<dbReference type="InterPro" id="IPR016032">
    <property type="entry name" value="Sig_transdc_resp-reg_C-effctor"/>
</dbReference>
<dbReference type="SMART" id="SM00028">
    <property type="entry name" value="TPR"/>
    <property type="match status" value="5"/>
</dbReference>
<sequence>MTIFGTKFIKPMLLQEHKKIRYSVMLLLFLCSFAFGQTREYCNELERKGAKAFQERDHKKSLEYLTESRAIAEKNHWDPELYNALVDIGNNYYQMLDFGEAINYFLEAYNLAVKKLGPKEEITVLNNIANLYTKEKLYDKAADYYNRAYETAKEKNVESRMGLPLMNLGYIYNLQNKPQKARPYLIQSMPYLKDQSFYLSVQILLIENDILLGNTKKGREEAIAFYNKSNAEERKDIGLYLWLIISKAYLKENNFGQAAIYAKKVTGIENLDLDVKRDSHDLLATIYSKSNNFKLAAVAKDSVIAIDKRIFDRKNGRLFESNLVKFEIANYKKQISAKEEKITAERTIFFAVLSVITAVVVILILIFRQKKILAERNQHITALALEREKTQNLLLEQQITTALLEQERLKNEVENRNRKLTSKALYLSGRNEIIEDFVAYLSKKPRLAKDPTIVSYIQSLKNHLKTDNEWDSFIAHFEEVNHGFLTRLKTLHPTLNANDIRFIAYTYMNLSTKEIAFILNITVVACKKRKERIAAKMEIPKNIDLFDYISTL</sequence>
<proteinExistence type="inferred from homology"/>
<organism evidence="9 10">
    <name type="scientific">Flavobacterium subsaxonicum WB 4.1-42 = DSM 21790</name>
    <dbReference type="NCBI Taxonomy" id="1121898"/>
    <lineage>
        <taxon>Bacteria</taxon>
        <taxon>Pseudomonadati</taxon>
        <taxon>Bacteroidota</taxon>
        <taxon>Flavobacteriia</taxon>
        <taxon>Flavobacteriales</taxon>
        <taxon>Flavobacteriaceae</taxon>
        <taxon>Flavobacterium</taxon>
    </lineage>
</organism>
<dbReference type="PANTHER" id="PTHR46630:SF1">
    <property type="entry name" value="TETRATRICOPEPTIDE REPEAT PROTEIN 29"/>
    <property type="match status" value="1"/>
</dbReference>
<evidence type="ECO:0000256" key="6">
    <source>
        <dbReference type="PROSITE-ProRule" id="PRU00339"/>
    </source>
</evidence>
<name>A0A0A2MH31_9FLAO</name>